<evidence type="ECO:0000256" key="3">
    <source>
        <dbReference type="ARBA" id="ARBA00022450"/>
    </source>
</evidence>
<feature type="active site" description="Proton donor; for dehydratase activity" evidence="12">
    <location>
        <position position="1434"/>
    </location>
</feature>
<evidence type="ECO:0000256" key="13">
    <source>
        <dbReference type="SAM" id="MobiDB-lite"/>
    </source>
</evidence>
<evidence type="ECO:0000313" key="17">
    <source>
        <dbReference type="EMBL" id="MBM3094040.1"/>
    </source>
</evidence>
<dbReference type="InterPro" id="IPR020806">
    <property type="entry name" value="PKS_PP-bd"/>
</dbReference>
<feature type="region of interest" description="N-terminal hotdog fold" evidence="12">
    <location>
        <begin position="1524"/>
        <end position="1643"/>
    </location>
</feature>
<dbReference type="Pfam" id="PF02801">
    <property type="entry name" value="Ketoacyl-synt_C"/>
    <property type="match status" value="3"/>
</dbReference>
<feature type="region of interest" description="C-terminal hotdog fold" evidence="12">
    <location>
        <begin position="1658"/>
        <end position="1800"/>
    </location>
</feature>
<feature type="region of interest" description="Disordered" evidence="13">
    <location>
        <begin position="2496"/>
        <end position="2517"/>
    </location>
</feature>
<dbReference type="InterPro" id="IPR014031">
    <property type="entry name" value="Ketoacyl_synth_C"/>
</dbReference>
<dbReference type="Pfam" id="PF00107">
    <property type="entry name" value="ADH_zinc_N"/>
    <property type="match status" value="1"/>
</dbReference>
<dbReference type="GO" id="GO:0016491">
    <property type="term" value="F:oxidoreductase activity"/>
    <property type="evidence" value="ECO:0007669"/>
    <property type="project" value="InterPro"/>
</dbReference>
<feature type="domain" description="Carrier" evidence="14">
    <location>
        <begin position="121"/>
        <end position="198"/>
    </location>
</feature>
<dbReference type="Gene3D" id="3.40.47.10">
    <property type="match status" value="3"/>
</dbReference>
<dbReference type="InterPro" id="IPR049900">
    <property type="entry name" value="PKS_mFAS_DH"/>
</dbReference>
<dbReference type="Pfam" id="PF00550">
    <property type="entry name" value="PP-binding"/>
    <property type="match status" value="5"/>
</dbReference>
<dbReference type="InterPro" id="IPR013968">
    <property type="entry name" value="PKS_KR"/>
</dbReference>
<dbReference type="SMART" id="SM01294">
    <property type="entry name" value="PKS_PP_betabranch"/>
    <property type="match status" value="5"/>
</dbReference>
<evidence type="ECO:0000256" key="1">
    <source>
        <dbReference type="ARBA" id="ARBA00004496"/>
    </source>
</evidence>
<dbReference type="PANTHER" id="PTHR43775:SF37">
    <property type="entry name" value="SI:DKEY-61P9.11"/>
    <property type="match status" value="1"/>
</dbReference>
<dbReference type="PROSITE" id="PS00606">
    <property type="entry name" value="KS3_1"/>
    <property type="match status" value="3"/>
</dbReference>
<evidence type="ECO:0000256" key="12">
    <source>
        <dbReference type="PROSITE-ProRule" id="PRU01363"/>
    </source>
</evidence>
<dbReference type="InterPro" id="IPR036291">
    <property type="entry name" value="NAD(P)-bd_dom_sf"/>
</dbReference>
<dbReference type="SUPFAM" id="SSF47336">
    <property type="entry name" value="ACP-like"/>
    <property type="match status" value="5"/>
</dbReference>
<evidence type="ECO:0000313" key="18">
    <source>
        <dbReference type="Proteomes" id="UP000744980"/>
    </source>
</evidence>
<organism evidence="17 18">
    <name type="scientific">Ensifer canadensis</name>
    <dbReference type="NCBI Taxonomy" id="555315"/>
    <lineage>
        <taxon>Bacteria</taxon>
        <taxon>Pseudomonadati</taxon>
        <taxon>Pseudomonadota</taxon>
        <taxon>Alphaproteobacteria</taxon>
        <taxon>Hyphomicrobiales</taxon>
        <taxon>Rhizobiaceae</taxon>
        <taxon>Sinorhizobium/Ensifer group</taxon>
        <taxon>Ensifer</taxon>
    </lineage>
</organism>
<dbReference type="PROSITE" id="PS00012">
    <property type="entry name" value="PHOSPHOPANTETHEINE"/>
    <property type="match status" value="4"/>
</dbReference>
<dbReference type="Pfam" id="PF22336">
    <property type="entry name" value="RhiE-like_linker"/>
    <property type="match status" value="2"/>
</dbReference>
<dbReference type="SMART" id="SM00825">
    <property type="entry name" value="PKS_KS"/>
    <property type="match status" value="3"/>
</dbReference>
<dbReference type="InterPro" id="IPR054514">
    <property type="entry name" value="RhiE-like_linker"/>
</dbReference>
<feature type="domain" description="Carrier" evidence="14">
    <location>
        <begin position="2296"/>
        <end position="2370"/>
    </location>
</feature>
<dbReference type="InterPro" id="IPR018201">
    <property type="entry name" value="Ketoacyl_synth_AS"/>
</dbReference>
<evidence type="ECO:0000256" key="5">
    <source>
        <dbReference type="ARBA" id="ARBA00022553"/>
    </source>
</evidence>
<accession>A0AAW4FRU8</accession>
<comment type="pathway">
    <text evidence="2">Antibiotic biosynthesis.</text>
</comment>
<evidence type="ECO:0000259" key="16">
    <source>
        <dbReference type="PROSITE" id="PS52019"/>
    </source>
</evidence>
<feature type="domain" description="Ketosynthase family 3 (KS3)" evidence="15">
    <location>
        <begin position="617"/>
        <end position="1043"/>
    </location>
</feature>
<dbReference type="Pfam" id="PF22621">
    <property type="entry name" value="CurL-like_PKS_C"/>
    <property type="match status" value="1"/>
</dbReference>
<feature type="domain" description="PKS/mFAS DH" evidence="16">
    <location>
        <begin position="1524"/>
        <end position="1800"/>
    </location>
</feature>
<sequence length="4854" mass="526643">MSRKFADVCVGLEQISGELLEQVAGVLRLKAEAIDLQRSFADYGVDSIIGVQLVNRINKRLGLRLATTVIFDFNTVEKLAARLHAKHGNEIVLEGPRELQRQVNILPVAQAASFLQTLPGQLSIDVQGVLLEQVAGVLRLQPDDIDAHKSFADYGVDSIIGVQLVNRVNKRLGLRIATTVIFDHNTVEKLGAYLSAEHGADITLFVGAPQARPSAESQPVREGPTVRSEGSDAGRNGIGYDDLAAPAEERGLVRAVLIEGPGDVDDLSIATFAPPNLAPHELRIAVRAFSLNFSDLLCARGLYPNMPPYPFVPGNEASGVVIEVGSDVVSFKAGDAVVCLSHGCHATQVVCSESQVFAKPDRWSFEEACALPIVGITMIDAFRKAALKRGEKILIQTATGGTGLIALQLAKHYGAEIFATAGSEQKLQYLRGLGVEHLINYRTQDFSQEIARLSPGGVDTVINTLGGDALQKGLRSLAPSGRYIEIAMTSLKSAKSIDLSLLSDNQIFYSVDLARLGARTPETITQYWDELVRLRDGGIIQATISHVVDFENFRSAYRQLADRGNIGKVVVRVDEPEGRAFTRADLREKKASEKLPSLPSPARSEASVPRSGPSVHEDDIAIIGMSGRFARSPDLEAFWTHLASGTSLITPVTRWDLQSGNGGTEDERCSAGSFLDDLSLFDPFFFKISGTEARYMDPQQRLFLEEAWKALEDAGYAGDEVRQQRCGVYVGCAGGDYQLCFPGPGEQTGDNRQAPPIQSYWGNAVSIIPARISYFLDLHGPAVAIDTACSSSLVALHMACSALRNDEVSMALCGGVFVQCTAGFYQQAQRAGMLSTTGNCYTFDARADGFVPGEGVGVVVLKRLKDALADGDHIDGVILASGINQDGNTNGITAPSAKSQERLEREVYDRFKINPRDLQMVEAHGTGTSLGDPIEFSALSNAFGQYTSDRHFCSIGSVKTNIGHTTTAAGIAGVLKILLALRHRQLPPSCNFEQGNGEIDFDNSPFYVNTRLRPWQVEAGKRRMAAVSSFGFSGTNAHAVIAEGPPADSVAQKQDKVLLVLSAQTREQLSEHLVQIATFLSGAQQRNVSLADIGFTLAQGRRHMRHRWACVAGSIEEFEAYCRLGVPETATDAAETSPARILYGDGSKPVAGQKKDAFENRPRDLADWARRYVAGGQLDAGIWDGQPCHRVSLPTYPFARESYWVDTQPEMVAAPSNPWPPLKPVVDEQGHDFSFAQRLTGQEPFLRDHKVHGEPWLPAVVYWEMLRWSVLQTAQALPGDTHVVLRNVIWQQALNLGAGPREVFLHLDRDEKPPQDGDTSLKRFKFVIESRPADPLGQFTACERHCSGQVELVRADGSASFSVLNPSAFCKQAEEIAGSDCYRKFKELGIEFGRSQQGLTKLFRWRGQVLAKIERPEGMKGVDAGYLLSPTLADGVLQANIGNIIGLGNEQLAVPYAMDSLTILDALPDTVWAWIYPSPDERNEARPLSSSRSYDIEVFDDSGRLLLLVRGGRSAQAKARRHLHPLVHEQIGEGTGRFTSLFQGQEFFLEGHQIANAKILPAACYLEMARFVATAKGPSGAAGSAILRDIVWLTPYEATARPAPMTIRISDGPERAFKISSGNEEGDGVLHFSGRWDHHAEAAPDNVVDIAAIRQRTSGRLDQTSLTGLVETGSNFDEQFQVIKWLQFNQDEALAYYELPAGLSKPFYWHPGILSASFGAVELWVAAQGEKNAYRLPYGIGTLIDHARPDDRGYIWVKRRISGKGSEFSVYDIHLLDERGCPATVFKQYAVRPWGGKGRHGSDHGADQSEITKGLVTGSLSWCNALALARPPAEDASIDRLFILPKDDACLQKELRRRDPTARFCKLSLESEGDAKHFEQAYAQVFDAIKEFVEAGGTYAKHVLMLLPDSHVDGVMVSLQALLATAAIEYSRLSATTIFYAPQEMDDGLTSAYLQRLWQEVLSLDIAEPEVLLPLEGQRQVRRFNPGDLSATAGTSLAAEGGGIRSVAPGDIVWLIGGMGGIGRHVARHLLNSGATLVISGRSSEPTGLPELQQIAQRAGAIVEYLCVDIAKAEDVERGLAQILASHGRLDGIIHSAGVVNDAYMRRGVAEDASAVFASKIHGSLHLDQATRALNLKFFVVFSSLSALGSPGQVAYAVANAFLHQFSVRRNKQVKEGVRQGGTLAIAWPLWLDGGMAMAPERRRMMLEQTGLETLTARQGVEILAAALDGNFIAAPEDSVLLVAPGRDRNRIVHSLNTRFAGRTPFERGQEPLHAARAQSIHPGSAPQQEAEIVETYILAALKAIVAQQQTIAVDKLDARASFLDLGYDSISFIGLAKDLEVRLGLVLQPTLFFEYPLLGELSHYLAEEHGDALSAALLAERACETGQASGADGALRVEDAGANVLAVLKAIIAEQQTVAVEKMDADALFLDLGYDSISLISLARDLGTRLGLILQPTLFFEYPVLGELSSYLAEAHGEALSAVLTDDRASKPEALTLDEPQGASPTKPDPSRSQPAARDKIAIIGMDCRFPGSENPQEFWSNLADNRDLIGKVSGRRRSLWEQGRAKDNVDGAATQPGGFVNDIELFDPQFFGLTPMEAEFMDPQFRMFLQSAWHALEDAGYKVSDLARRRVGVFVGVTTSDYRDLWLGQLGAETASHLGLAHFMIANRTSYQFDLRGPSEVIDTACSSSLVAVHRACESLMSGNCEMAIVGGVNVIANPAVTAAAKDAGMLSADGRCKTFDSSADGFGRGEGVGVVVLKPLSRAIADGDHVEAVIAASGENHGGRSSSPSAPNPDAQRQLIVDIYRRAGIVPSSVSYMEAHGTGTALGDPIEVKALVKAFSELNEGKLTSEPHCALGSVKANIGHLEAAAGISALIKTALMLKHRKIPGNVHLKQLNPFLELTGGPFHLPTQTTAWTAPHRRAGVSSFGLGGSNAHVVLEQSPSETFSAADVAIVFDERPLAIGLSARRPAELKKMVENLLKFLSSANAEAQAELRLQDLAYTLCHGREAFPQRLAFLASNLAEVRGKLKVALTEGAVDLASYGIVVSWDDPDFGGSDPQLLDVLVRAYDNYPLTENALTDLIAWGRGSSDSWGQLSATSGKRMSLPTYPFAGKVYWLPGTQVAAATLTSPPPLAAAELLPSAVHRQDPVDADKQTMVGDHDADKREYLLPVGEVTLTPVWEQIAARTAEGALHGELWVLGAREEELHELKHRHPDLRNFDGLTEKFANALRSRATNGGRPLHLLWMGAESDHPDLVAGYIIGRQEQGIIALFRLIKLLLDAGFEAVPLAFTVVTRNTYALEPYEQNDVSDAGVVGLTGCLAREYPHWTVRLWDVERSSHAHSGFLGDLPKHLATTIDSNGDICVYRRGQWYRQRLLSVAEGNEASAPAYREGGVYLVIGGAGGLGRTWSRYLIENFGAQIVWLGRRALNDEIHAHLDELAAIGKGSVTYIQADASEPADIERAYMQIMHRFGAIHGLVHTAIALADRSLAGMGEAEFRLGYETKLKTSVNLLPLLNRQPLDFVLFFSSLNAFTRSAGQSNYASGCAFSDVFARKLAASLQFQVKVINWGYWGDVGIVASEQHRARARVAGLDSISAEDGLRAIDRLLTYPGSQMAYLKTLKPIAFSHYDGTGLIRQYARTIPSLADEMSADPSSVVPIDVDELTQATMTFRRRTGDLAVQLLLAILQDIGLAPEMGVAVSAQALTEQLRRYHPGLDSIYVKWLEQSHRMLIAEDYLVGAGNDLSCRKSGLGTDLLWRQWSQLARDYDGEPGYVAQLQLLEHCLRGLREILLGQRAATDIIFPNGSMEFVEGIYKNNAVSDYFNAVQIERIVAYVQARIRRQPDVKLRLLEVGAGTGGTSSGLLKRLEPWQENIAEYCYTDISKAFLIHGQTHYGERYPFVRTRLFDATRPPAVQGIAENHYDVLLATNVLHATPSIRETLRNIKATLRRSGIVVVNEVSDINLLGHVTFGLLPGWWLSSDAELRLPGGPALAPEAWAAIGSGEGLEALAFPARQEHGLGQQIFVLESDGLNRAVLGASRHSKTDADTPTQLKPAPIKVAAMVACLSDEDISDRAMAFVQRLVADTLKLEPEELAVDEHFQALGLDSILVVQLTNQLRRYFDNITSPLLFKVQTVRALAEHLLKSQRQRLQEHIAAEDAVARTDAPPAARTIETVATNMAMGPEHSGDRREKQPAGLKKVPIDVSTNDIAIIGLSCRFPRSPDLASFWRNLSAGANCISEVPASRWRWQDYYDPEPGKDGKIYTKWGGFLDEIDRFDPLFFHISPKDAERMDPQERLFLEEAYRAIEDAGYTPRGLSKVGNVGVFVGANNASYNKGEPSLWSIANRVSYCLDFFGPSMAVDTACSSSLTALHTAVESICCGSCEVAVVGGVSLMVDPVHFQALCAMTMLSPGNQCKAFGEGADGFVDGEGVGAMIVKPLAKALDDGDAIYGVIKGTAITAGGKTHGYTVPNPVKQSETVRRAMARAGVTPADISYVEAHGTGTALGDPIEIQALSDVFGDFGNRLDKNTVHCAIGSVKSNIGHLEGAAGIAGITKVLLQLRHRQLVPSLHAQASNPEIDFGHTPFRVQQQMGEWTSFASGSGSSANRTPRIAGISSFGAGGANAHVIIAEAPDDPGEDVSPIEGREPPPVIFVLSAKSADRLRQKVTDLKNHLDGHGVETSLLDVAFTLQTGREAMNHRAAWLVGGVRDAVEQMQSWLASLPDTGAEIGSHVKYDGPAIGDLLHDRNYPALVQAWLAGATVDWSELYGGLSRTPRRRHLPTYPFKGESYWRSTGAQSGSKGEQEAPQRIFDHDLYASIIDGLLNKDFDTQAATQLVGIGKRIEPLSSVVVDG</sequence>
<dbReference type="InterPro" id="IPR049552">
    <property type="entry name" value="PKS_DH_N"/>
</dbReference>
<feature type="region of interest" description="N-terminal hotdog fold" evidence="12">
    <location>
        <begin position="1209"/>
        <end position="1357"/>
    </location>
</feature>
<feature type="region of interest" description="Disordered" evidence="13">
    <location>
        <begin position="213"/>
        <end position="240"/>
    </location>
</feature>
<dbReference type="Gene3D" id="3.10.129.110">
    <property type="entry name" value="Polyketide synthase dehydratase"/>
    <property type="match status" value="2"/>
</dbReference>
<dbReference type="SUPFAM" id="SSF53901">
    <property type="entry name" value="Thiolase-like"/>
    <property type="match status" value="3"/>
</dbReference>
<dbReference type="Gene3D" id="1.10.1200.10">
    <property type="entry name" value="ACP-like"/>
    <property type="match status" value="5"/>
</dbReference>
<feature type="region of interest" description="Disordered" evidence="13">
    <location>
        <begin position="591"/>
        <end position="615"/>
    </location>
</feature>
<dbReference type="Pfam" id="PF08242">
    <property type="entry name" value="Methyltransf_12"/>
    <property type="match status" value="1"/>
</dbReference>
<dbReference type="PANTHER" id="PTHR43775">
    <property type="entry name" value="FATTY ACID SYNTHASE"/>
    <property type="match status" value="1"/>
</dbReference>
<keyword evidence="5" id="KW-0597">Phosphoprotein</keyword>
<keyword evidence="6" id="KW-0808">Transferase</keyword>
<dbReference type="Gene3D" id="3.40.50.150">
    <property type="entry name" value="Vaccinia Virus protein VP39"/>
    <property type="match status" value="1"/>
</dbReference>
<dbReference type="SUPFAM" id="SSF51735">
    <property type="entry name" value="NAD(P)-binding Rossmann-fold domains"/>
    <property type="match status" value="4"/>
</dbReference>
<comment type="caution">
    <text evidence="17">The sequence shown here is derived from an EMBL/GenBank/DDBJ whole genome shotgun (WGS) entry which is preliminary data.</text>
</comment>
<dbReference type="Pfam" id="PF00109">
    <property type="entry name" value="ketoacyl-synt"/>
    <property type="match status" value="3"/>
</dbReference>
<evidence type="ECO:0000259" key="14">
    <source>
        <dbReference type="PROSITE" id="PS50075"/>
    </source>
</evidence>
<dbReference type="InterPro" id="IPR036736">
    <property type="entry name" value="ACP-like_sf"/>
</dbReference>
<feature type="domain" description="Carrier" evidence="14">
    <location>
        <begin position="2403"/>
        <end position="2477"/>
    </location>
</feature>
<dbReference type="InterPro" id="IPR006162">
    <property type="entry name" value="Ppantetheine_attach_site"/>
</dbReference>
<dbReference type="GO" id="GO:0005737">
    <property type="term" value="C:cytoplasm"/>
    <property type="evidence" value="ECO:0007669"/>
    <property type="project" value="UniProtKB-SubCell"/>
</dbReference>
<dbReference type="PROSITE" id="PS52004">
    <property type="entry name" value="KS3_2"/>
    <property type="match status" value="3"/>
</dbReference>
<dbReference type="InterPro" id="IPR042104">
    <property type="entry name" value="PKS_dehydratase_sf"/>
</dbReference>
<dbReference type="InterPro" id="IPR013154">
    <property type="entry name" value="ADH-like_N"/>
</dbReference>
<feature type="active site" description="Proton acceptor; for dehydratase activity" evidence="12">
    <location>
        <position position="1249"/>
    </location>
</feature>
<keyword evidence="10" id="KW-0012">Acyltransferase</keyword>
<dbReference type="PROSITE" id="PS50075">
    <property type="entry name" value="CARRIER"/>
    <property type="match status" value="5"/>
</dbReference>
<dbReference type="SMART" id="SM00829">
    <property type="entry name" value="PKS_ER"/>
    <property type="match status" value="1"/>
</dbReference>
<dbReference type="InterPro" id="IPR009081">
    <property type="entry name" value="PP-bd_ACP"/>
</dbReference>
<feature type="domain" description="Carrier" evidence="14">
    <location>
        <begin position="4075"/>
        <end position="4148"/>
    </location>
</feature>
<feature type="domain" description="Ketosynthase family 3 (KS3)" evidence="15">
    <location>
        <begin position="2519"/>
        <end position="2943"/>
    </location>
</feature>
<dbReference type="InterPro" id="IPR014030">
    <property type="entry name" value="Ketoacyl_synth_N"/>
</dbReference>
<dbReference type="GO" id="GO:0031177">
    <property type="term" value="F:phosphopantetheine binding"/>
    <property type="evidence" value="ECO:0007669"/>
    <property type="project" value="InterPro"/>
</dbReference>
<dbReference type="SMART" id="SM00826">
    <property type="entry name" value="PKS_DH"/>
    <property type="match status" value="2"/>
</dbReference>
<dbReference type="PROSITE" id="PS52019">
    <property type="entry name" value="PKS_MFAS_DH"/>
    <property type="match status" value="2"/>
</dbReference>
<evidence type="ECO:0000256" key="9">
    <source>
        <dbReference type="ARBA" id="ARBA00023268"/>
    </source>
</evidence>
<evidence type="ECO:0000256" key="10">
    <source>
        <dbReference type="ARBA" id="ARBA00023315"/>
    </source>
</evidence>
<gene>
    <name evidence="17" type="ORF">GFB56_25135</name>
</gene>
<dbReference type="Gene3D" id="1.10.1240.100">
    <property type="match status" value="3"/>
</dbReference>
<reference evidence="17 18" key="1">
    <citation type="submission" date="2020-01" db="EMBL/GenBank/DDBJ databases">
        <title>Draft genome assembly of Ensifer adhaerens T173.</title>
        <authorList>
            <person name="Craig J.E."/>
            <person name="Stinchcombe J.R."/>
        </authorList>
    </citation>
    <scope>NUCLEOTIDE SEQUENCE [LARGE SCALE GENOMIC DNA]</scope>
    <source>
        <strain evidence="17 18">T173</strain>
    </source>
</reference>
<feature type="region of interest" description="C-terminal hotdog fold" evidence="12">
    <location>
        <begin position="1373"/>
        <end position="1523"/>
    </location>
</feature>
<comment type="function">
    <text evidence="11">Involved in production of the polyketide antibiotic thailandamide.</text>
</comment>
<evidence type="ECO:0000256" key="4">
    <source>
        <dbReference type="ARBA" id="ARBA00022490"/>
    </source>
</evidence>
<dbReference type="Gene3D" id="3.90.180.10">
    <property type="entry name" value="Medium-chain alcohol dehydrogenases, catalytic domain"/>
    <property type="match status" value="1"/>
</dbReference>
<dbReference type="InterPro" id="IPR049551">
    <property type="entry name" value="PKS_DH_C"/>
</dbReference>
<dbReference type="SUPFAM" id="SSF53335">
    <property type="entry name" value="S-adenosyl-L-methionine-dependent methyltransferases"/>
    <property type="match status" value="1"/>
</dbReference>
<feature type="domain" description="PKS/mFAS DH" evidence="16">
    <location>
        <begin position="1209"/>
        <end position="1523"/>
    </location>
</feature>
<dbReference type="InterPro" id="IPR057326">
    <property type="entry name" value="KR_dom"/>
</dbReference>
<feature type="domain" description="Carrier" evidence="14">
    <location>
        <begin position="10"/>
        <end position="87"/>
    </location>
</feature>
<evidence type="ECO:0000256" key="2">
    <source>
        <dbReference type="ARBA" id="ARBA00004792"/>
    </source>
</evidence>
<dbReference type="InterPro" id="IPR020843">
    <property type="entry name" value="ER"/>
</dbReference>
<dbReference type="EMBL" id="WXFA01000021">
    <property type="protein sequence ID" value="MBM3094040.1"/>
    <property type="molecule type" value="Genomic_DNA"/>
</dbReference>
<dbReference type="Pfam" id="PF21089">
    <property type="entry name" value="PKS_DH_N"/>
    <property type="match status" value="2"/>
</dbReference>
<dbReference type="InterPro" id="IPR011032">
    <property type="entry name" value="GroES-like_sf"/>
</dbReference>
<comment type="caution">
    <text evidence="12">Lacks conserved residue(s) required for the propagation of feature annotation.</text>
</comment>
<dbReference type="SMART" id="SM00822">
    <property type="entry name" value="PKS_KR"/>
    <property type="match status" value="2"/>
</dbReference>
<dbReference type="SUPFAM" id="SSF50129">
    <property type="entry name" value="GroES-like"/>
    <property type="match status" value="1"/>
</dbReference>
<feature type="domain" description="Ketosynthase family 3 (KS3)" evidence="15">
    <location>
        <begin position="4208"/>
        <end position="4632"/>
    </location>
</feature>
<dbReference type="InterPro" id="IPR020841">
    <property type="entry name" value="PKS_Beta-ketoAc_synthase_dom"/>
</dbReference>
<dbReference type="GO" id="GO:0004315">
    <property type="term" value="F:3-oxoacyl-[acyl-carrier-protein] synthase activity"/>
    <property type="evidence" value="ECO:0007669"/>
    <property type="project" value="InterPro"/>
</dbReference>
<dbReference type="GO" id="GO:0004312">
    <property type="term" value="F:fatty acid synthase activity"/>
    <property type="evidence" value="ECO:0007669"/>
    <property type="project" value="TreeGrafter"/>
</dbReference>
<dbReference type="Pfam" id="PF14765">
    <property type="entry name" value="PS-DH"/>
    <property type="match status" value="2"/>
</dbReference>
<dbReference type="Proteomes" id="UP000744980">
    <property type="component" value="Unassembled WGS sequence"/>
</dbReference>
<dbReference type="InterPro" id="IPR013149">
    <property type="entry name" value="ADH-like_C"/>
</dbReference>
<dbReference type="GO" id="GO:0006633">
    <property type="term" value="P:fatty acid biosynthetic process"/>
    <property type="evidence" value="ECO:0007669"/>
    <property type="project" value="InterPro"/>
</dbReference>
<dbReference type="Pfam" id="PF08659">
    <property type="entry name" value="KR"/>
    <property type="match status" value="2"/>
</dbReference>
<keyword evidence="8" id="KW-0521">NADP</keyword>
<dbReference type="SMART" id="SM00823">
    <property type="entry name" value="PKS_PP"/>
    <property type="match status" value="5"/>
</dbReference>
<dbReference type="InterPro" id="IPR016039">
    <property type="entry name" value="Thiolase-like"/>
</dbReference>
<evidence type="ECO:0000259" key="15">
    <source>
        <dbReference type="PROSITE" id="PS52004"/>
    </source>
</evidence>
<dbReference type="InterPro" id="IPR020807">
    <property type="entry name" value="PKS_DH"/>
</dbReference>
<keyword evidence="18" id="KW-1185">Reference proteome</keyword>
<proteinExistence type="predicted"/>
<keyword evidence="4" id="KW-0963">Cytoplasm</keyword>
<comment type="subcellular location">
    <subcellularLocation>
        <location evidence="1">Cytoplasm</location>
    </subcellularLocation>
</comment>
<dbReference type="CDD" id="cd00833">
    <property type="entry name" value="PKS"/>
    <property type="match status" value="3"/>
</dbReference>
<protein>
    <submittedName>
        <fullName evidence="17">SDR family NAD(P)-dependent oxidoreductase</fullName>
    </submittedName>
</protein>
<dbReference type="Pfam" id="PF08240">
    <property type="entry name" value="ADH_N"/>
    <property type="match status" value="1"/>
</dbReference>
<name>A0AAW4FRU8_9HYPH</name>
<keyword evidence="3" id="KW-0596">Phosphopantetheine</keyword>
<dbReference type="InterPro" id="IPR013217">
    <property type="entry name" value="Methyltransf_12"/>
</dbReference>
<evidence type="ECO:0000256" key="8">
    <source>
        <dbReference type="ARBA" id="ARBA00022857"/>
    </source>
</evidence>
<dbReference type="CDD" id="cd08953">
    <property type="entry name" value="KR_2_SDR_x"/>
    <property type="match status" value="2"/>
</dbReference>
<dbReference type="InterPro" id="IPR050091">
    <property type="entry name" value="PKS_NRPS_Biosynth_Enz"/>
</dbReference>
<dbReference type="InterPro" id="IPR029063">
    <property type="entry name" value="SAM-dependent_MTases_sf"/>
</dbReference>
<evidence type="ECO:0000256" key="7">
    <source>
        <dbReference type="ARBA" id="ARBA00022737"/>
    </source>
</evidence>
<dbReference type="Gene3D" id="3.40.50.720">
    <property type="entry name" value="NAD(P)-binding Rossmann-like Domain"/>
    <property type="match status" value="3"/>
</dbReference>
<evidence type="ECO:0000256" key="6">
    <source>
        <dbReference type="ARBA" id="ARBA00022679"/>
    </source>
</evidence>
<keyword evidence="7" id="KW-0677">Repeat</keyword>
<keyword evidence="9" id="KW-0511">Multifunctional enzyme</keyword>
<dbReference type="FunFam" id="3.40.47.10:FF:000019">
    <property type="entry name" value="Polyketide synthase type I"/>
    <property type="match status" value="3"/>
</dbReference>
<evidence type="ECO:0000256" key="11">
    <source>
        <dbReference type="ARBA" id="ARBA00054155"/>
    </source>
</evidence>